<keyword evidence="4" id="KW-1185">Reference proteome</keyword>
<keyword evidence="1" id="KW-0732">Signal</keyword>
<comment type="caution">
    <text evidence="3">The sequence shown here is derived from an EMBL/GenBank/DDBJ whole genome shotgun (WGS) entry which is preliminary data.</text>
</comment>
<dbReference type="Proteomes" id="UP001226434">
    <property type="component" value="Unassembled WGS sequence"/>
</dbReference>
<dbReference type="EMBL" id="JASBRG010000007">
    <property type="protein sequence ID" value="MDI3321642.1"/>
    <property type="molecule type" value="Genomic_DNA"/>
</dbReference>
<dbReference type="NCBIfam" id="TIGR04183">
    <property type="entry name" value="Por_Secre_tail"/>
    <property type="match status" value="1"/>
</dbReference>
<evidence type="ECO:0000313" key="4">
    <source>
        <dbReference type="Proteomes" id="UP001226434"/>
    </source>
</evidence>
<reference evidence="3 4" key="1">
    <citation type="submission" date="2023-05" db="EMBL/GenBank/DDBJ databases">
        <title>Genome sequence of Pinibacter sp. MAH-24.</title>
        <authorList>
            <person name="Huq M.A."/>
        </authorList>
    </citation>
    <scope>NUCLEOTIDE SEQUENCE [LARGE SCALE GENOMIC DNA]</scope>
    <source>
        <strain evidence="3 4">MAH-24</strain>
    </source>
</reference>
<feature type="chain" id="PRO_5046115602" evidence="1">
    <location>
        <begin position="25"/>
        <end position="509"/>
    </location>
</feature>
<sequence>MKTNTKTYLVSGLALLLHFVSAHAQDASLMIGSGAYYVGGNSSYSVIAGDIRTDGNINSTAGNNFSFIGTSQQKITCLAGGGCSNVFNTSIYNTVFGNVNQNNSSGIRIESNAKVLGLHTFNNGATEISEGNYWLANTSATPFVNNNSISRFFVTTAHGLLKRSNIGGYALFPVGTAANLSSYTPLSLAYSGTADNFAVRVMDDIYYGYNNMVNGDPIGLKVYNLSTAFVKKTWIVNKETPVTVLSDGFLAKAEWNAVNEDVNFNHAAAGIDRNHDRTWFPQNALSATTGTGPYAYNAVQVVSYDNKFYPYYPITVSSIISPLLVTGLKLTASLSNNNSVTLNWQTLTEVNSNYFIVEKSVDGINYSGVAKVNATGNSTSSRNYAAVDNNINAIAENILYRIREVDLDGKISYSNVVSVKLTNDARRLISIYPNPALTDIAVHFKNAPGNYVVSVLDNSGRAISQQSVSVSGVLEKISIGRKGLAAGVYFISIINKANGNVQTIMVNVL</sequence>
<dbReference type="Pfam" id="PF18962">
    <property type="entry name" value="Por_Secre_tail"/>
    <property type="match status" value="1"/>
</dbReference>
<proteinExistence type="predicted"/>
<organism evidence="3 4">
    <name type="scientific">Pinibacter soli</name>
    <dbReference type="NCBI Taxonomy" id="3044211"/>
    <lineage>
        <taxon>Bacteria</taxon>
        <taxon>Pseudomonadati</taxon>
        <taxon>Bacteroidota</taxon>
        <taxon>Chitinophagia</taxon>
        <taxon>Chitinophagales</taxon>
        <taxon>Chitinophagaceae</taxon>
        <taxon>Pinibacter</taxon>
    </lineage>
</organism>
<evidence type="ECO:0000256" key="1">
    <source>
        <dbReference type="SAM" id="SignalP"/>
    </source>
</evidence>
<name>A0ABT6RGD7_9BACT</name>
<dbReference type="InterPro" id="IPR013783">
    <property type="entry name" value="Ig-like_fold"/>
</dbReference>
<feature type="domain" description="Secretion system C-terminal sorting" evidence="2">
    <location>
        <begin position="431"/>
        <end position="506"/>
    </location>
</feature>
<dbReference type="Gene3D" id="2.60.40.10">
    <property type="entry name" value="Immunoglobulins"/>
    <property type="match status" value="1"/>
</dbReference>
<dbReference type="RefSeq" id="WP_282335747.1">
    <property type="nucleotide sequence ID" value="NZ_JASBRG010000007.1"/>
</dbReference>
<accession>A0ABT6RGD7</accession>
<feature type="signal peptide" evidence="1">
    <location>
        <begin position="1"/>
        <end position="24"/>
    </location>
</feature>
<protein>
    <submittedName>
        <fullName evidence="3">T9SS type A sorting domain-containing protein</fullName>
    </submittedName>
</protein>
<evidence type="ECO:0000259" key="2">
    <source>
        <dbReference type="Pfam" id="PF18962"/>
    </source>
</evidence>
<evidence type="ECO:0000313" key="3">
    <source>
        <dbReference type="EMBL" id="MDI3321642.1"/>
    </source>
</evidence>
<dbReference type="InterPro" id="IPR026444">
    <property type="entry name" value="Secre_tail"/>
</dbReference>
<gene>
    <name evidence="3" type="ORF">QJ048_17735</name>
</gene>